<dbReference type="RefSeq" id="WP_285233471.1">
    <property type="nucleotide sequence ID" value="NZ_CP116346.1"/>
</dbReference>
<keyword evidence="5" id="KW-0547">Nucleotide-binding</keyword>
<dbReference type="InterPro" id="IPR011527">
    <property type="entry name" value="ABC1_TM_dom"/>
</dbReference>
<dbReference type="SMART" id="SM00382">
    <property type="entry name" value="AAA"/>
    <property type="match status" value="1"/>
</dbReference>
<evidence type="ECO:0000259" key="13">
    <source>
        <dbReference type="PROSITE" id="PS50929"/>
    </source>
</evidence>
<dbReference type="SUPFAM" id="SSF52540">
    <property type="entry name" value="P-loop containing nucleoside triphosphate hydrolases"/>
    <property type="match status" value="1"/>
</dbReference>
<keyword evidence="4 11" id="KW-0812">Transmembrane</keyword>
<evidence type="ECO:0000256" key="4">
    <source>
        <dbReference type="ARBA" id="ARBA00022692"/>
    </source>
</evidence>
<dbReference type="PROSITE" id="PS50929">
    <property type="entry name" value="ABC_TM1F"/>
    <property type="match status" value="1"/>
</dbReference>
<dbReference type="KEGG" id="pais:PFX98_01835"/>
<dbReference type="GO" id="GO:0005524">
    <property type="term" value="F:ATP binding"/>
    <property type="evidence" value="ECO:0007669"/>
    <property type="project" value="UniProtKB-KW"/>
</dbReference>
<feature type="transmembrane region" description="Helical" evidence="11">
    <location>
        <begin position="160"/>
        <end position="178"/>
    </location>
</feature>
<dbReference type="PANTHER" id="PTHR24221">
    <property type="entry name" value="ATP-BINDING CASSETTE SUB-FAMILY B"/>
    <property type="match status" value="1"/>
</dbReference>
<dbReference type="Pfam" id="PF00005">
    <property type="entry name" value="ABC_tran"/>
    <property type="match status" value="1"/>
</dbReference>
<evidence type="ECO:0000256" key="6">
    <source>
        <dbReference type="ARBA" id="ARBA00022840"/>
    </source>
</evidence>
<feature type="transmembrane region" description="Helical" evidence="11">
    <location>
        <begin position="247"/>
        <end position="268"/>
    </location>
</feature>
<evidence type="ECO:0000256" key="1">
    <source>
        <dbReference type="ARBA" id="ARBA00004651"/>
    </source>
</evidence>
<organism evidence="14 15">
    <name type="scientific">Paucibacter sediminis</name>
    <dbReference type="NCBI Taxonomy" id="3019553"/>
    <lineage>
        <taxon>Bacteria</taxon>
        <taxon>Pseudomonadati</taxon>
        <taxon>Pseudomonadota</taxon>
        <taxon>Betaproteobacteria</taxon>
        <taxon>Burkholderiales</taxon>
        <taxon>Sphaerotilaceae</taxon>
        <taxon>Roseateles</taxon>
    </lineage>
</organism>
<accession>A0AA95NEY9</accession>
<feature type="transmembrane region" description="Helical" evidence="11">
    <location>
        <begin position="17"/>
        <end position="35"/>
    </location>
</feature>
<keyword evidence="9" id="KW-0445">Lipid transport</keyword>
<dbReference type="InterPro" id="IPR027417">
    <property type="entry name" value="P-loop_NTPase"/>
</dbReference>
<dbReference type="InterPro" id="IPR017871">
    <property type="entry name" value="ABC_transporter-like_CS"/>
</dbReference>
<feature type="domain" description="ABC transmembrane type-1" evidence="13">
    <location>
        <begin position="19"/>
        <end position="303"/>
    </location>
</feature>
<evidence type="ECO:0000256" key="9">
    <source>
        <dbReference type="ARBA" id="ARBA00023055"/>
    </source>
</evidence>
<evidence type="ECO:0000256" key="3">
    <source>
        <dbReference type="ARBA" id="ARBA00022475"/>
    </source>
</evidence>
<dbReference type="GO" id="GO:0005886">
    <property type="term" value="C:plasma membrane"/>
    <property type="evidence" value="ECO:0007669"/>
    <property type="project" value="UniProtKB-SubCell"/>
</dbReference>
<comment type="subcellular location">
    <subcellularLocation>
        <location evidence="1">Cell membrane</location>
        <topology evidence="1">Multi-pass membrane protein</topology>
    </subcellularLocation>
</comment>
<dbReference type="CDD" id="cd18541">
    <property type="entry name" value="ABC_6TM_TmrB_like"/>
    <property type="match status" value="1"/>
</dbReference>
<dbReference type="FunFam" id="3.40.50.300:FF:000221">
    <property type="entry name" value="Multidrug ABC transporter ATP-binding protein"/>
    <property type="match status" value="1"/>
</dbReference>
<evidence type="ECO:0000256" key="11">
    <source>
        <dbReference type="SAM" id="Phobius"/>
    </source>
</evidence>
<keyword evidence="15" id="KW-1185">Reference proteome</keyword>
<dbReference type="GO" id="GO:0016887">
    <property type="term" value="F:ATP hydrolysis activity"/>
    <property type="evidence" value="ECO:0007669"/>
    <property type="project" value="InterPro"/>
</dbReference>
<dbReference type="InterPro" id="IPR003439">
    <property type="entry name" value="ABC_transporter-like_ATP-bd"/>
</dbReference>
<keyword evidence="10 11" id="KW-0472">Membrane</keyword>
<evidence type="ECO:0000259" key="12">
    <source>
        <dbReference type="PROSITE" id="PS50893"/>
    </source>
</evidence>
<reference evidence="14" key="1">
    <citation type="submission" date="2023-01" db="EMBL/GenBank/DDBJ databases">
        <title>Whole genome sequence of Paucibacter sp. S2-9 isolated from pond sediment.</title>
        <authorList>
            <person name="Jung J.Y."/>
        </authorList>
    </citation>
    <scope>NUCLEOTIDE SEQUENCE</scope>
    <source>
        <strain evidence="14">S2-9</strain>
    </source>
</reference>
<keyword evidence="6" id="KW-0067">ATP-binding</keyword>
<dbReference type="GO" id="GO:0006869">
    <property type="term" value="P:lipid transport"/>
    <property type="evidence" value="ECO:0007669"/>
    <property type="project" value="UniProtKB-KW"/>
</dbReference>
<dbReference type="InterPro" id="IPR039421">
    <property type="entry name" value="Type_1_exporter"/>
</dbReference>
<feature type="transmembrane region" description="Helical" evidence="11">
    <location>
        <begin position="134"/>
        <end position="154"/>
    </location>
</feature>
<evidence type="ECO:0000256" key="5">
    <source>
        <dbReference type="ARBA" id="ARBA00022741"/>
    </source>
</evidence>
<dbReference type="Gene3D" id="3.40.50.300">
    <property type="entry name" value="P-loop containing nucleotide triphosphate hydrolases"/>
    <property type="match status" value="1"/>
</dbReference>
<evidence type="ECO:0000313" key="14">
    <source>
        <dbReference type="EMBL" id="WIT12373.1"/>
    </source>
</evidence>
<evidence type="ECO:0000313" key="15">
    <source>
        <dbReference type="Proteomes" id="UP001177769"/>
    </source>
</evidence>
<keyword evidence="8 11" id="KW-1133">Transmembrane helix</keyword>
<feature type="transmembrane region" description="Helical" evidence="11">
    <location>
        <begin position="60"/>
        <end position="86"/>
    </location>
</feature>
<dbReference type="PROSITE" id="PS50893">
    <property type="entry name" value="ABC_TRANSPORTER_2"/>
    <property type="match status" value="1"/>
</dbReference>
<evidence type="ECO:0000256" key="7">
    <source>
        <dbReference type="ARBA" id="ARBA00022967"/>
    </source>
</evidence>
<dbReference type="InterPro" id="IPR036640">
    <property type="entry name" value="ABC1_TM_sf"/>
</dbReference>
<dbReference type="PROSITE" id="PS00211">
    <property type="entry name" value="ABC_TRANSPORTER_1"/>
    <property type="match status" value="1"/>
</dbReference>
<protein>
    <submittedName>
        <fullName evidence="14">ABC transporter transmembrane domain-containing protein</fullName>
    </submittedName>
</protein>
<name>A0AA95NEY9_9BURK</name>
<dbReference type="Gene3D" id="1.20.1560.10">
    <property type="entry name" value="ABC transporter type 1, transmembrane domain"/>
    <property type="match status" value="1"/>
</dbReference>
<sequence length="586" mass="62943">MTLIQLIAGFVARHRRAYAASALMLLSIALITVWIPRQVGQVVDGLVAHRLQGGGLLRELAWLLLAALAIYLLRVGWRLALFAAAYELGRELRTRLYRQLSLQGPGFFQAERTGDLMALATNDIDAVEMAAGEALLAAFDGSLTLLLVVAMMTLGVDWRLGLAALLPFPLMALAFWRISEHVHQAWKASLERFSGLNQHVQEALSGVRTLRALGLTARSTGQFHALADHAGEAAYRAQRWEAAYEPAVGMTLASAVAIALGLGGWLVARGELSIGSLTSFTMYLGQLIWPMFAAGWVLSLLERGRAAWARLQPVLDAPLSLRDEGRAALPAMSGSAGIAFTALAFSYPGNPRPALDGVELALAPGQTLGLVGPTGAGKSTLLRLLLRQFEPDRGQVLLGGLPVQQIALPALRQALAWVPQEPFLFSASIAENIALARPDASPAQIVEAATLAAVHADIAALPQGYDTLVGERGVTLSGGQRQRVAIARALLSEAPILLLDDALSAVDTGTETQILGHLRTLRERHPERTVIIVSHRLSAVMEAEQIAVLRQGRITERGDHASLLAQGGWYATQWRYQQLEASIDAL</sequence>
<dbReference type="SUPFAM" id="SSF90123">
    <property type="entry name" value="ABC transporter transmembrane region"/>
    <property type="match status" value="1"/>
</dbReference>
<keyword evidence="7" id="KW-1278">Translocase</keyword>
<dbReference type="InterPro" id="IPR003593">
    <property type="entry name" value="AAA+_ATPase"/>
</dbReference>
<dbReference type="PANTHER" id="PTHR24221:SF300">
    <property type="entry name" value="MULTIDRUG RESISTANCE-LIKE ATP-BINDING PROTEIN MDLA"/>
    <property type="match status" value="1"/>
</dbReference>
<dbReference type="GO" id="GO:0140359">
    <property type="term" value="F:ABC-type transporter activity"/>
    <property type="evidence" value="ECO:0007669"/>
    <property type="project" value="InterPro"/>
</dbReference>
<dbReference type="Pfam" id="PF00664">
    <property type="entry name" value="ABC_membrane"/>
    <property type="match status" value="1"/>
</dbReference>
<dbReference type="EMBL" id="CP116346">
    <property type="protein sequence ID" value="WIT12373.1"/>
    <property type="molecule type" value="Genomic_DNA"/>
</dbReference>
<dbReference type="Proteomes" id="UP001177769">
    <property type="component" value="Chromosome"/>
</dbReference>
<keyword evidence="3" id="KW-1003">Cell membrane</keyword>
<gene>
    <name evidence="14" type="ORF">PFX98_01835</name>
</gene>
<dbReference type="AlphaFoldDB" id="A0AA95NEY9"/>
<evidence type="ECO:0000256" key="2">
    <source>
        <dbReference type="ARBA" id="ARBA00022448"/>
    </source>
</evidence>
<evidence type="ECO:0000256" key="8">
    <source>
        <dbReference type="ARBA" id="ARBA00022989"/>
    </source>
</evidence>
<evidence type="ECO:0000256" key="10">
    <source>
        <dbReference type="ARBA" id="ARBA00023136"/>
    </source>
</evidence>
<keyword evidence="2" id="KW-0813">Transport</keyword>
<feature type="domain" description="ABC transporter" evidence="12">
    <location>
        <begin position="338"/>
        <end position="576"/>
    </location>
</feature>
<proteinExistence type="predicted"/>
<feature type="transmembrane region" description="Helical" evidence="11">
    <location>
        <begin position="280"/>
        <end position="301"/>
    </location>
</feature>